<evidence type="ECO:0000313" key="3">
    <source>
        <dbReference type="Proteomes" id="UP000198228"/>
    </source>
</evidence>
<evidence type="ECO:0000313" key="2">
    <source>
        <dbReference type="EMBL" id="SCF22924.1"/>
    </source>
</evidence>
<protein>
    <submittedName>
        <fullName evidence="2">Uncharacterized protein</fullName>
    </submittedName>
</protein>
<dbReference type="EMBL" id="LT607410">
    <property type="protein sequence ID" value="SCF22924.1"/>
    <property type="molecule type" value="Genomic_DNA"/>
</dbReference>
<reference evidence="2 3" key="1">
    <citation type="submission" date="2016-06" db="EMBL/GenBank/DDBJ databases">
        <authorList>
            <person name="Kjaerup R.B."/>
            <person name="Dalgaard T.S."/>
            <person name="Juul-Madsen H.R."/>
        </authorList>
    </citation>
    <scope>NUCLEOTIDE SEQUENCE [LARGE SCALE GENOMIC DNA]</scope>
    <source>
        <strain evidence="2 3">DSM 43821</strain>
    </source>
</reference>
<gene>
    <name evidence="2" type="ORF">GA0074696_3595</name>
</gene>
<feature type="region of interest" description="Disordered" evidence="1">
    <location>
        <begin position="1"/>
        <end position="31"/>
    </location>
</feature>
<sequence>MSAVVTGTDRPDPGYAGRPGGGQPAVPAADPGVVVDPLPRRIALAAAREVEGPCGTL</sequence>
<organism evidence="2 3">
    <name type="scientific">Micromonospora purpureochromogenes</name>
    <dbReference type="NCBI Taxonomy" id="47872"/>
    <lineage>
        <taxon>Bacteria</taxon>
        <taxon>Bacillati</taxon>
        <taxon>Actinomycetota</taxon>
        <taxon>Actinomycetes</taxon>
        <taxon>Micromonosporales</taxon>
        <taxon>Micromonosporaceae</taxon>
        <taxon>Micromonospora</taxon>
    </lineage>
</organism>
<dbReference type="RefSeq" id="WP_157746000.1">
    <property type="nucleotide sequence ID" value="NZ_LT607410.1"/>
</dbReference>
<accession>A0A1C4YQF4</accession>
<dbReference type="Proteomes" id="UP000198228">
    <property type="component" value="Chromosome I"/>
</dbReference>
<evidence type="ECO:0000256" key="1">
    <source>
        <dbReference type="SAM" id="MobiDB-lite"/>
    </source>
</evidence>
<dbReference type="AlphaFoldDB" id="A0A1C4YQF4"/>
<name>A0A1C4YQF4_9ACTN</name>
<proteinExistence type="predicted"/>